<proteinExistence type="predicted"/>
<gene>
    <name evidence="2" type="ORF">ASCRUDRAFT_8756</name>
</gene>
<feature type="compositionally biased region" description="Acidic residues" evidence="1">
    <location>
        <begin position="1"/>
        <end position="15"/>
    </location>
</feature>
<evidence type="ECO:0000313" key="3">
    <source>
        <dbReference type="Proteomes" id="UP000095038"/>
    </source>
</evidence>
<dbReference type="GeneID" id="30968601"/>
<sequence length="137" mass="15427">MTSEDEFNEDVGDNEVDSKVSVQTRDDADLVANAVYRADFDRERYPGSKAVRDNLFDSIENIRKWMFRMQSGTAGNISNPDDLSKGSLTLKEVVQQLIIDMFLYHATPLMTGPYKVLLETDGSDLDPDQSTLQRTNA</sequence>
<evidence type="ECO:0000256" key="1">
    <source>
        <dbReference type="SAM" id="MobiDB-lite"/>
    </source>
</evidence>
<name>A0A1D2VG01_9ASCO</name>
<dbReference type="InParanoid" id="A0A1D2VG01"/>
<evidence type="ECO:0000313" key="2">
    <source>
        <dbReference type="EMBL" id="ODV60555.1"/>
    </source>
</evidence>
<dbReference type="AlphaFoldDB" id="A0A1D2VG01"/>
<reference evidence="3" key="1">
    <citation type="submission" date="2016-05" db="EMBL/GenBank/DDBJ databases">
        <title>Comparative genomics of biotechnologically important yeasts.</title>
        <authorList>
            <consortium name="DOE Joint Genome Institute"/>
            <person name="Riley R."/>
            <person name="Haridas S."/>
            <person name="Wolfe K.H."/>
            <person name="Lopes M.R."/>
            <person name="Hittinger C.T."/>
            <person name="Goker M."/>
            <person name="Salamov A."/>
            <person name="Wisecaver J."/>
            <person name="Long T.M."/>
            <person name="Aerts A.L."/>
            <person name="Barry K."/>
            <person name="Choi C."/>
            <person name="Clum A."/>
            <person name="Coughlan A.Y."/>
            <person name="Deshpande S."/>
            <person name="Douglass A.P."/>
            <person name="Hanson S.J."/>
            <person name="Klenk H.-P."/>
            <person name="Labutti K."/>
            <person name="Lapidus A."/>
            <person name="Lindquist E."/>
            <person name="Lipzen A."/>
            <person name="Meier-Kolthoff J.P."/>
            <person name="Ohm R.A."/>
            <person name="Otillar R.P."/>
            <person name="Pangilinan J."/>
            <person name="Peng Y."/>
            <person name="Rokas A."/>
            <person name="Rosa C.A."/>
            <person name="Scheuner C."/>
            <person name="Sibirny A.A."/>
            <person name="Slot J.C."/>
            <person name="Stielow J.B."/>
            <person name="Sun H."/>
            <person name="Kurtzman C.P."/>
            <person name="Blackwell M."/>
            <person name="Grigoriev I.V."/>
            <person name="Jeffries T.W."/>
        </authorList>
    </citation>
    <scope>NUCLEOTIDE SEQUENCE [LARGE SCALE GENOMIC DNA]</scope>
    <source>
        <strain evidence="3">DSM 1968</strain>
    </source>
</reference>
<accession>A0A1D2VG01</accession>
<dbReference type="EMBL" id="KV454482">
    <property type="protein sequence ID" value="ODV60555.1"/>
    <property type="molecule type" value="Genomic_DNA"/>
</dbReference>
<feature type="region of interest" description="Disordered" evidence="1">
    <location>
        <begin position="1"/>
        <end position="21"/>
    </location>
</feature>
<organism evidence="2 3">
    <name type="scientific">Ascoidea rubescens DSM 1968</name>
    <dbReference type="NCBI Taxonomy" id="1344418"/>
    <lineage>
        <taxon>Eukaryota</taxon>
        <taxon>Fungi</taxon>
        <taxon>Dikarya</taxon>
        <taxon>Ascomycota</taxon>
        <taxon>Saccharomycotina</taxon>
        <taxon>Saccharomycetes</taxon>
        <taxon>Ascoideaceae</taxon>
        <taxon>Ascoidea</taxon>
    </lineage>
</organism>
<protein>
    <submittedName>
        <fullName evidence="2">Uncharacterized protein</fullName>
    </submittedName>
</protein>
<dbReference type="RefSeq" id="XP_020046862.1">
    <property type="nucleotide sequence ID" value="XM_020194965.1"/>
</dbReference>
<keyword evidence="3" id="KW-1185">Reference proteome</keyword>
<dbReference type="Proteomes" id="UP000095038">
    <property type="component" value="Unassembled WGS sequence"/>
</dbReference>